<gene>
    <name evidence="4" type="primary">fgd1_3</name>
    <name evidence="4" type="ORF">RS82_01815</name>
</gene>
<dbReference type="EC" id="1.1.98.2" evidence="4"/>
<proteinExistence type="predicted"/>
<dbReference type="CDD" id="cd01097">
    <property type="entry name" value="Tetrahydromethanopterin_reductase"/>
    <property type="match status" value="1"/>
</dbReference>
<dbReference type="SUPFAM" id="SSF51679">
    <property type="entry name" value="Bacterial luciferase-like"/>
    <property type="match status" value="1"/>
</dbReference>
<sequence length="342" mass="37736">MTLPSNQAPPLRFGYKASAEQFGPAELLDYAIQAEEAGFDSVFISDHLQPWLHDGGHAPASVPWLGALGAKTSRVLIGTSVLTPTFRYNPTVVAQDFATLGVMYPGRVILGVGTGEALNEANLGITWPDPPERFQRLKEAIGLIRRLWSEDRVNFDGTYYTARNITIYDKLPEPVPIYIGAAGPAATRLAGRIADGFITTSGKKRELYTDTLLPALHEGLEKAGRPAGAIDTLMEIKVSLDETIEAAKEKTRFWAPLALTPEEKMGIDDPIEMQRLGEALPIERAASRFIVSDDPDEHVERIGWYIGLGFRHLVFHDPGHDQGAFLRMYGEEILPRLRAKYA</sequence>
<keyword evidence="1 4" id="KW-0560">Oxidoreductase</keyword>
<dbReference type="InterPro" id="IPR019945">
    <property type="entry name" value="F420_G6P_DH-rel"/>
</dbReference>
<dbReference type="PATRIC" id="fig|69370.6.peg.1846"/>
<dbReference type="Proteomes" id="UP000034098">
    <property type="component" value="Unassembled WGS sequence"/>
</dbReference>
<dbReference type="InterPro" id="IPR050564">
    <property type="entry name" value="F420-G6PD/mer"/>
</dbReference>
<dbReference type="EMBL" id="JYJA01000033">
    <property type="protein sequence ID" value="KJL42850.1"/>
    <property type="molecule type" value="Genomic_DNA"/>
</dbReference>
<organism evidence="4 5">
    <name type="scientific">Microbacterium trichothecenolyticum</name>
    <name type="common">Aureobacterium trichothecenolyticum</name>
    <dbReference type="NCBI Taxonomy" id="69370"/>
    <lineage>
        <taxon>Bacteria</taxon>
        <taxon>Bacillati</taxon>
        <taxon>Actinomycetota</taxon>
        <taxon>Actinomycetes</taxon>
        <taxon>Micrococcales</taxon>
        <taxon>Microbacteriaceae</taxon>
        <taxon>Microbacterium</taxon>
    </lineage>
</organism>
<dbReference type="OrthoDB" id="180193at2"/>
<dbReference type="GO" id="GO:0052749">
    <property type="term" value="F:glucose-6-phosphate dehydrogenase (coenzyme F420) activity"/>
    <property type="evidence" value="ECO:0007669"/>
    <property type="project" value="UniProtKB-EC"/>
</dbReference>
<keyword evidence="2" id="KW-0119">Carbohydrate metabolism</keyword>
<dbReference type="NCBIfam" id="TIGR03554">
    <property type="entry name" value="F420_G6P_DH"/>
    <property type="match status" value="1"/>
</dbReference>
<feature type="domain" description="Luciferase-like" evidence="3">
    <location>
        <begin position="17"/>
        <end position="312"/>
    </location>
</feature>
<protein>
    <submittedName>
        <fullName evidence="4">F420-dependent glucose-6-phosphate dehydrogenase</fullName>
        <ecNumber evidence="4">1.1.98.2</ecNumber>
    </submittedName>
</protein>
<dbReference type="GO" id="GO:0016705">
    <property type="term" value="F:oxidoreductase activity, acting on paired donors, with incorporation or reduction of molecular oxygen"/>
    <property type="evidence" value="ECO:0007669"/>
    <property type="project" value="InterPro"/>
</dbReference>
<dbReference type="PANTHER" id="PTHR43244:SF1">
    <property type="entry name" value="5,10-METHYLENETETRAHYDROMETHANOPTERIN REDUCTASE"/>
    <property type="match status" value="1"/>
</dbReference>
<evidence type="ECO:0000256" key="1">
    <source>
        <dbReference type="ARBA" id="ARBA00023002"/>
    </source>
</evidence>
<name>A0A0M2H8G5_MICTR</name>
<reference evidence="4 5" key="1">
    <citation type="submission" date="2015-02" db="EMBL/GenBank/DDBJ databases">
        <title>Draft genome sequences of ten Microbacterium spp. with emphasis on heavy metal contaminated environments.</title>
        <authorList>
            <person name="Corretto E."/>
        </authorList>
    </citation>
    <scope>NUCLEOTIDE SEQUENCE [LARGE SCALE GENOMIC DNA]</scope>
    <source>
        <strain evidence="4 5">DSM 8608</strain>
    </source>
</reference>
<accession>A0A0M2H8G5</accession>
<dbReference type="NCBIfam" id="TIGR03557">
    <property type="entry name" value="F420_G6P_family"/>
    <property type="match status" value="1"/>
</dbReference>
<dbReference type="InterPro" id="IPR011251">
    <property type="entry name" value="Luciferase-like_dom"/>
</dbReference>
<dbReference type="Gene3D" id="3.20.20.30">
    <property type="entry name" value="Luciferase-like domain"/>
    <property type="match status" value="1"/>
</dbReference>
<evidence type="ECO:0000313" key="4">
    <source>
        <dbReference type="EMBL" id="KJL42850.1"/>
    </source>
</evidence>
<dbReference type="PANTHER" id="PTHR43244">
    <property type="match status" value="1"/>
</dbReference>
<dbReference type="InterPro" id="IPR019944">
    <property type="entry name" value="F420-dep_G6P_DH"/>
</dbReference>
<comment type="caution">
    <text evidence="4">The sequence shown here is derived from an EMBL/GenBank/DDBJ whole genome shotgun (WGS) entry which is preliminary data.</text>
</comment>
<evidence type="ECO:0000259" key="3">
    <source>
        <dbReference type="Pfam" id="PF00296"/>
    </source>
</evidence>
<dbReference type="InterPro" id="IPR036661">
    <property type="entry name" value="Luciferase-like_sf"/>
</dbReference>
<dbReference type="Pfam" id="PF00296">
    <property type="entry name" value="Bac_luciferase"/>
    <property type="match status" value="1"/>
</dbReference>
<dbReference type="AlphaFoldDB" id="A0A0M2H8G5"/>
<dbReference type="RefSeq" id="WP_045298491.1">
    <property type="nucleotide sequence ID" value="NZ_JYJA01000033.1"/>
</dbReference>
<keyword evidence="5" id="KW-1185">Reference proteome</keyword>
<evidence type="ECO:0000313" key="5">
    <source>
        <dbReference type="Proteomes" id="UP000034098"/>
    </source>
</evidence>
<evidence type="ECO:0000256" key="2">
    <source>
        <dbReference type="ARBA" id="ARBA00023277"/>
    </source>
</evidence>